<feature type="transmembrane region" description="Helical" evidence="11">
    <location>
        <begin position="728"/>
        <end position="753"/>
    </location>
</feature>
<gene>
    <name evidence="15" type="ORF">GOMPHAMPRED_001856</name>
</gene>
<evidence type="ECO:0000259" key="12">
    <source>
        <dbReference type="PROSITE" id="PS51192"/>
    </source>
</evidence>
<dbReference type="SMART" id="SM00487">
    <property type="entry name" value="DEXDc"/>
    <property type="match status" value="1"/>
</dbReference>
<keyword evidence="3" id="KW-0547">Nucleotide-binding</keyword>
<dbReference type="GO" id="GO:0008521">
    <property type="term" value="F:acetyl-CoA transmembrane transporter activity"/>
    <property type="evidence" value="ECO:0007669"/>
    <property type="project" value="InterPro"/>
</dbReference>
<feature type="short sequence motif" description="Q motif" evidence="9">
    <location>
        <begin position="141"/>
        <end position="169"/>
    </location>
</feature>
<dbReference type="EMBL" id="CAJPDQ010000014">
    <property type="protein sequence ID" value="CAF9919574.1"/>
    <property type="molecule type" value="Genomic_DNA"/>
</dbReference>
<dbReference type="GO" id="GO:0003724">
    <property type="term" value="F:RNA helicase activity"/>
    <property type="evidence" value="ECO:0007669"/>
    <property type="project" value="InterPro"/>
</dbReference>
<dbReference type="InterPro" id="IPR001650">
    <property type="entry name" value="Helicase_C-like"/>
</dbReference>
<dbReference type="GO" id="GO:0016020">
    <property type="term" value="C:membrane"/>
    <property type="evidence" value="ECO:0007669"/>
    <property type="project" value="UniProtKB-SubCell"/>
</dbReference>
<keyword evidence="7 11" id="KW-1133">Transmembrane helix</keyword>
<dbReference type="SUPFAM" id="SSF103473">
    <property type="entry name" value="MFS general substrate transporter"/>
    <property type="match status" value="1"/>
</dbReference>
<dbReference type="PROSITE" id="PS51192">
    <property type="entry name" value="HELICASE_ATP_BIND_1"/>
    <property type="match status" value="1"/>
</dbReference>
<dbReference type="InterPro" id="IPR011545">
    <property type="entry name" value="DEAD/DEAH_box_helicase_dom"/>
</dbReference>
<dbReference type="Gene3D" id="3.40.50.300">
    <property type="entry name" value="P-loop containing nucleotide triphosphate hydrolases"/>
    <property type="match status" value="2"/>
</dbReference>
<sequence length="1213" mass="134474">MADEWDTPPSNNVENVLKDTTNTANATPAVAAFDPQARGWAKPVAFDYGAYNRAMPAAESGEAEAGVSSDGAALPEFVAPKWASNAMRYEWKEEYGDVAPRIEELENELFRGEFRNRVGPKIEALEMTVEVESEEKVDPVIKFEDAGLHPAILDNIVLCGYDRPTPIQAYTIPSILNGHDLIAVAQTGSGKTAAFLIPILSKLMGKAKKLGAARPNPVQDFDPQVHGVTAEPLVLVIVPTRELAVQIFDEARRLCYRSMLRPCVAYGGGPFKDQWRELSRGCDILVGTPGRLIDFMSRNNILSLRRVRYTVIDEADEMVGHDWQDELGTLLSGGDNNEDADHRYLMFSATFPQEAQDLAQEYLDDSHIRIKVGRVGSTHTNIFQHLVFASNDKKRECLRDLLRSTEPIRTIVFVNSKAAADEVDDYLYNQGFPSTSIHADRTQREREDALEAFRTGKCPLLVTTGVTARGLDVYDVGHVINYDLPKIDHGGIDEYIHRIGRTARIGHVGVATSLYNEQDEGLAEDLVKLLMETSMDVPDFLQEFKPREGEEQAAEASTGAGEDTSAGGGWNTEENFNADAILHVACMTNPFESSTKFAFSKHLTDTPTIPLQYISSLSSTQDDIEEAKESAFLLEEELGSDDFTQMGRARPSKAEQEPEQNGHANGHTEGMSSNVEMRRKNVSFEPTVKTMHMESESFTLDDEPPPTPTHGGADTSFFDLPRQDRRNFLLLVLLYFLQGIPMGLAGGSVPFLLKSSLSYGQIGIFSLASYPYSLKLLWSPIVDAIWSKRVGRRKSWILPIQFCSGFAMLYMGSRANQMMKDAAAADGSGIWTFTFWWFSLVFLCATQDIAVDGWALTLLSPANISYASTAQTVGLTAGHFLSYTVFLALSAGDFADKWFRKIPTHQGLMSLGGYLSFWGWFYLLVTVGLAVLKREERNKERDSIAEVYKSMWGVLKLRNIQTIVIIHLIAKIGFQANDAVTNLKLLDKHFSQEDMALTVLIDFPFEISLGYVAGRWSTIYPALDVWAWAFVGRLIAALFAQGVVMMFPAEGTTTWYLLTVIVSHIFSTFTSTVMFVAISAFHAKIADPEIGGTYMTLLATVSNLGGTFPRFFILKLVDYLTVATCYPNDGKEPFVKPGATVVTSAFSCALEADKKRCEAGGGICTMERDGYYYANVLCVIFGVITFAMYIRPATRALQALPLRAWRVNTPSRR</sequence>
<dbReference type="InterPro" id="IPR027417">
    <property type="entry name" value="P-loop_NTPase"/>
</dbReference>
<evidence type="ECO:0000256" key="5">
    <source>
        <dbReference type="ARBA" id="ARBA00022806"/>
    </source>
</evidence>
<comment type="caution">
    <text evidence="15">The sequence shown here is derived from an EMBL/GenBank/DDBJ whole genome shotgun (WGS) entry which is preliminary data.</text>
</comment>
<dbReference type="PANTHER" id="PTHR12778">
    <property type="entry name" value="SOLUTE CARRIER FAMILY 33 ACETYL-COA TRANSPORTER -RELATED"/>
    <property type="match status" value="1"/>
</dbReference>
<feature type="domain" description="Helicase C-terminal" evidence="13">
    <location>
        <begin position="397"/>
        <end position="552"/>
    </location>
</feature>
<dbReference type="InterPro" id="IPR000629">
    <property type="entry name" value="RNA-helicase_DEAD-box_CS"/>
</dbReference>
<evidence type="ECO:0000259" key="13">
    <source>
        <dbReference type="PROSITE" id="PS51194"/>
    </source>
</evidence>
<evidence type="ECO:0000256" key="6">
    <source>
        <dbReference type="ARBA" id="ARBA00022840"/>
    </source>
</evidence>
<dbReference type="GO" id="GO:0016787">
    <property type="term" value="F:hydrolase activity"/>
    <property type="evidence" value="ECO:0007669"/>
    <property type="project" value="UniProtKB-KW"/>
</dbReference>
<keyword evidence="8 11" id="KW-0472">Membrane</keyword>
<evidence type="ECO:0000256" key="9">
    <source>
        <dbReference type="PROSITE-ProRule" id="PRU00552"/>
    </source>
</evidence>
<evidence type="ECO:0000256" key="11">
    <source>
        <dbReference type="SAM" id="Phobius"/>
    </source>
</evidence>
<accession>A0A8H3F9N8</accession>
<dbReference type="InterPro" id="IPR014014">
    <property type="entry name" value="RNA_helicase_DEAD_Q_motif"/>
</dbReference>
<reference evidence="15" key="1">
    <citation type="submission" date="2021-03" db="EMBL/GenBank/DDBJ databases">
        <authorList>
            <person name="Tagirdzhanova G."/>
        </authorList>
    </citation>
    <scope>NUCLEOTIDE SEQUENCE</scope>
</reference>
<dbReference type="Pfam" id="PF00270">
    <property type="entry name" value="DEAD"/>
    <property type="match status" value="1"/>
</dbReference>
<evidence type="ECO:0000256" key="3">
    <source>
        <dbReference type="ARBA" id="ARBA00022741"/>
    </source>
</evidence>
<dbReference type="OrthoDB" id="6415790at2759"/>
<evidence type="ECO:0000256" key="2">
    <source>
        <dbReference type="ARBA" id="ARBA00022692"/>
    </source>
</evidence>
<feature type="transmembrane region" description="Helical" evidence="11">
    <location>
        <begin position="1171"/>
        <end position="1190"/>
    </location>
</feature>
<keyword evidence="16" id="KW-1185">Reference proteome</keyword>
<comment type="subcellular location">
    <subcellularLocation>
        <location evidence="1">Membrane</location>
        <topology evidence="1">Multi-pass membrane protein</topology>
    </subcellularLocation>
</comment>
<organism evidence="15 16">
    <name type="scientific">Gomphillus americanus</name>
    <dbReference type="NCBI Taxonomy" id="1940652"/>
    <lineage>
        <taxon>Eukaryota</taxon>
        <taxon>Fungi</taxon>
        <taxon>Dikarya</taxon>
        <taxon>Ascomycota</taxon>
        <taxon>Pezizomycotina</taxon>
        <taxon>Lecanoromycetes</taxon>
        <taxon>OSLEUM clade</taxon>
        <taxon>Ostropomycetidae</taxon>
        <taxon>Ostropales</taxon>
        <taxon>Graphidaceae</taxon>
        <taxon>Gomphilloideae</taxon>
        <taxon>Gomphillus</taxon>
    </lineage>
</organism>
<dbReference type="CDD" id="cd18787">
    <property type="entry name" value="SF2_C_DEAD"/>
    <property type="match status" value="1"/>
</dbReference>
<dbReference type="Pfam" id="PF00271">
    <property type="entry name" value="Helicase_C"/>
    <property type="match status" value="1"/>
</dbReference>
<evidence type="ECO:0000256" key="4">
    <source>
        <dbReference type="ARBA" id="ARBA00022801"/>
    </source>
</evidence>
<feature type="transmembrane region" description="Helical" evidence="11">
    <location>
        <begin position="911"/>
        <end position="932"/>
    </location>
</feature>
<dbReference type="Proteomes" id="UP000664169">
    <property type="component" value="Unassembled WGS sequence"/>
</dbReference>
<feature type="transmembrane region" description="Helical" evidence="11">
    <location>
        <begin position="872"/>
        <end position="891"/>
    </location>
</feature>
<feature type="domain" description="Helicase ATP-binding" evidence="12">
    <location>
        <begin position="172"/>
        <end position="369"/>
    </location>
</feature>
<evidence type="ECO:0008006" key="17">
    <source>
        <dbReference type="Google" id="ProtNLM"/>
    </source>
</evidence>
<dbReference type="GO" id="GO:0005524">
    <property type="term" value="F:ATP binding"/>
    <property type="evidence" value="ECO:0007669"/>
    <property type="project" value="UniProtKB-KW"/>
</dbReference>
<evidence type="ECO:0000256" key="7">
    <source>
        <dbReference type="ARBA" id="ARBA00022989"/>
    </source>
</evidence>
<dbReference type="PANTHER" id="PTHR12778:SF9">
    <property type="entry name" value="ACETYL-COENZYME A TRANSPORTER 1"/>
    <property type="match status" value="1"/>
</dbReference>
<protein>
    <recommendedName>
        <fullName evidence="17">RNA helicase</fullName>
    </recommendedName>
</protein>
<keyword evidence="6" id="KW-0067">ATP-binding</keyword>
<evidence type="ECO:0000313" key="15">
    <source>
        <dbReference type="EMBL" id="CAF9919574.1"/>
    </source>
</evidence>
<dbReference type="AlphaFoldDB" id="A0A8H3F9N8"/>
<feature type="transmembrane region" description="Helical" evidence="11">
    <location>
        <begin position="1025"/>
        <end position="1049"/>
    </location>
</feature>
<evidence type="ECO:0000256" key="10">
    <source>
        <dbReference type="SAM" id="MobiDB-lite"/>
    </source>
</evidence>
<dbReference type="InterPro" id="IPR014001">
    <property type="entry name" value="Helicase_ATP-bd"/>
</dbReference>
<dbReference type="SMART" id="SM00490">
    <property type="entry name" value="HELICc"/>
    <property type="match status" value="1"/>
</dbReference>
<dbReference type="InterPro" id="IPR036259">
    <property type="entry name" value="MFS_trans_sf"/>
</dbReference>
<evidence type="ECO:0000313" key="16">
    <source>
        <dbReference type="Proteomes" id="UP000664169"/>
    </source>
</evidence>
<keyword evidence="5" id="KW-0347">Helicase</keyword>
<feature type="transmembrane region" description="Helical" evidence="11">
    <location>
        <begin position="1055"/>
        <end position="1081"/>
    </location>
</feature>
<dbReference type="GO" id="GO:0035348">
    <property type="term" value="P:acetyl-CoA transmembrane transport"/>
    <property type="evidence" value="ECO:0007669"/>
    <property type="project" value="InterPro"/>
</dbReference>
<dbReference type="InterPro" id="IPR024371">
    <property type="entry name" value="AcetylCoA_trans_1-like"/>
</dbReference>
<dbReference type="Pfam" id="PF13000">
    <property type="entry name" value="Acatn"/>
    <property type="match status" value="2"/>
</dbReference>
<feature type="region of interest" description="Disordered" evidence="10">
    <location>
        <begin position="694"/>
        <end position="717"/>
    </location>
</feature>
<feature type="transmembrane region" description="Helical" evidence="11">
    <location>
        <begin position="796"/>
        <end position="815"/>
    </location>
</feature>
<dbReference type="PROSITE" id="PS51195">
    <property type="entry name" value="Q_MOTIF"/>
    <property type="match status" value="1"/>
</dbReference>
<feature type="transmembrane region" description="Helical" evidence="11">
    <location>
        <begin position="1093"/>
        <end position="1113"/>
    </location>
</feature>
<feature type="region of interest" description="Disordered" evidence="10">
    <location>
        <begin position="644"/>
        <end position="674"/>
    </location>
</feature>
<dbReference type="FunFam" id="1.20.1250.20:FF:000289">
    <property type="entry name" value="Acetyl-coenzyme A transporter 1"/>
    <property type="match status" value="1"/>
</dbReference>
<dbReference type="SUPFAM" id="SSF52540">
    <property type="entry name" value="P-loop containing nucleoside triphosphate hydrolases"/>
    <property type="match status" value="1"/>
</dbReference>
<evidence type="ECO:0000256" key="1">
    <source>
        <dbReference type="ARBA" id="ARBA00004141"/>
    </source>
</evidence>
<feature type="domain" description="DEAD-box RNA helicase Q" evidence="14">
    <location>
        <begin position="141"/>
        <end position="169"/>
    </location>
</feature>
<name>A0A8H3F9N8_9LECA</name>
<dbReference type="GO" id="GO:0003676">
    <property type="term" value="F:nucleic acid binding"/>
    <property type="evidence" value="ECO:0007669"/>
    <property type="project" value="InterPro"/>
</dbReference>
<keyword evidence="2 11" id="KW-0812">Transmembrane</keyword>
<proteinExistence type="predicted"/>
<feature type="region of interest" description="Disordered" evidence="10">
    <location>
        <begin position="547"/>
        <end position="572"/>
    </location>
</feature>
<evidence type="ECO:0000259" key="14">
    <source>
        <dbReference type="PROSITE" id="PS51195"/>
    </source>
</evidence>
<dbReference type="InterPro" id="IPR004752">
    <property type="entry name" value="AmpG_permease/AT-1"/>
</dbReference>
<keyword evidence="4" id="KW-0378">Hydrolase</keyword>
<dbReference type="PROSITE" id="PS00039">
    <property type="entry name" value="DEAD_ATP_HELICASE"/>
    <property type="match status" value="1"/>
</dbReference>
<evidence type="ECO:0000256" key="8">
    <source>
        <dbReference type="ARBA" id="ARBA00023136"/>
    </source>
</evidence>
<dbReference type="Gene3D" id="1.20.1250.20">
    <property type="entry name" value="MFS general substrate transporter like domains"/>
    <property type="match status" value="1"/>
</dbReference>
<dbReference type="PROSITE" id="PS51194">
    <property type="entry name" value="HELICASE_CTER"/>
    <property type="match status" value="1"/>
</dbReference>